<evidence type="ECO:0000313" key="2">
    <source>
        <dbReference type="Proteomes" id="UP000199229"/>
    </source>
</evidence>
<protein>
    <submittedName>
        <fullName evidence="1">Bacteriophage lambda head decoration protein D</fullName>
    </submittedName>
</protein>
<dbReference type="STRING" id="582675.SAMN05192565_12710"/>
<dbReference type="InterPro" id="IPR004195">
    <property type="entry name" value="Head_decoration_D"/>
</dbReference>
<dbReference type="RefSeq" id="WP_091974570.1">
    <property type="nucleotide sequence ID" value="NZ_FOPM01000027.1"/>
</dbReference>
<keyword evidence="2" id="KW-1185">Reference proteome</keyword>
<dbReference type="Gene3D" id="2.40.300.10">
    <property type="entry name" value="Head decoration protein D"/>
    <property type="match status" value="1"/>
</dbReference>
<reference evidence="2" key="1">
    <citation type="submission" date="2016-10" db="EMBL/GenBank/DDBJ databases">
        <authorList>
            <person name="Varghese N."/>
            <person name="Submissions S."/>
        </authorList>
    </citation>
    <scope>NUCLEOTIDE SEQUENCE [LARGE SCALE GENOMIC DNA]</scope>
    <source>
        <strain evidence="2">Gh-105</strain>
    </source>
</reference>
<dbReference type="OrthoDB" id="7996345at2"/>
<accession>A0A1I2WTA3</accession>
<gene>
    <name evidence="1" type="ORF">SAMN05192565_12710</name>
</gene>
<name>A0A1I2WTA3_9HYPH</name>
<dbReference type="Pfam" id="PF02924">
    <property type="entry name" value="HDPD"/>
    <property type="match status" value="1"/>
</dbReference>
<dbReference type="EMBL" id="FOPM01000027">
    <property type="protein sequence ID" value="SFH04452.1"/>
    <property type="molecule type" value="Genomic_DNA"/>
</dbReference>
<proteinExistence type="predicted"/>
<evidence type="ECO:0000313" key="1">
    <source>
        <dbReference type="EMBL" id="SFH04452.1"/>
    </source>
</evidence>
<dbReference type="Proteomes" id="UP000199229">
    <property type="component" value="Unassembled WGS sequence"/>
</dbReference>
<dbReference type="AlphaFoldDB" id="A0A1I2WTA3"/>
<sequence length="126" mass="12773">MALLETAQVGSDWLKTEDGSYRSRDTAIIASGAGKLKTGTVLAQVAATGKYFPAAASGADGTQTAVAVLFTPVDATSADQKAVIVSRHATVSHNGLTYGPTINDATKRAAANGQLKAVGIIVREGA</sequence>
<organism evidence="1 2">
    <name type="scientific">Methylobacterium gossipiicola</name>
    <dbReference type="NCBI Taxonomy" id="582675"/>
    <lineage>
        <taxon>Bacteria</taxon>
        <taxon>Pseudomonadati</taxon>
        <taxon>Pseudomonadota</taxon>
        <taxon>Alphaproteobacteria</taxon>
        <taxon>Hyphomicrobiales</taxon>
        <taxon>Methylobacteriaceae</taxon>
        <taxon>Methylobacterium</taxon>
    </lineage>
</organism>